<dbReference type="Proteomes" id="UP000030111">
    <property type="component" value="Unassembled WGS sequence"/>
</dbReference>
<dbReference type="STRING" id="1121898.GCA_000422725_02771"/>
<reference evidence="2 3" key="1">
    <citation type="submission" date="2013-09" db="EMBL/GenBank/DDBJ databases">
        <authorList>
            <person name="Zeng Z."/>
            <person name="Chen C."/>
        </authorList>
    </citation>
    <scope>NUCLEOTIDE SEQUENCE [LARGE SCALE GENOMIC DNA]</scope>
    <source>
        <strain evidence="2 3">WB 4.1-42</strain>
    </source>
</reference>
<feature type="signal peptide" evidence="1">
    <location>
        <begin position="1"/>
        <end position="18"/>
    </location>
</feature>
<name>A0A0A2MXC6_9FLAO</name>
<dbReference type="AlphaFoldDB" id="A0A0A2MXC6"/>
<dbReference type="Pfam" id="PF18939">
    <property type="entry name" value="DUF5686"/>
    <property type="match status" value="1"/>
</dbReference>
<dbReference type="InterPro" id="IPR043741">
    <property type="entry name" value="DUF5686"/>
</dbReference>
<dbReference type="InterPro" id="IPR008969">
    <property type="entry name" value="CarboxyPept-like_regulatory"/>
</dbReference>
<dbReference type="Gene3D" id="2.60.40.1120">
    <property type="entry name" value="Carboxypeptidase-like, regulatory domain"/>
    <property type="match status" value="1"/>
</dbReference>
<evidence type="ECO:0000313" key="3">
    <source>
        <dbReference type="Proteomes" id="UP000030111"/>
    </source>
</evidence>
<protein>
    <submittedName>
        <fullName evidence="2">Membrane protein</fullName>
    </submittedName>
</protein>
<evidence type="ECO:0000256" key="1">
    <source>
        <dbReference type="SAM" id="SignalP"/>
    </source>
</evidence>
<dbReference type="Pfam" id="PF13715">
    <property type="entry name" value="CarbopepD_reg_2"/>
    <property type="match status" value="1"/>
</dbReference>
<accession>A0A0A2MXC6</accession>
<organism evidence="2 3">
    <name type="scientific">Flavobacterium subsaxonicum WB 4.1-42 = DSM 21790</name>
    <dbReference type="NCBI Taxonomy" id="1121898"/>
    <lineage>
        <taxon>Bacteria</taxon>
        <taxon>Pseudomonadati</taxon>
        <taxon>Bacteroidota</taxon>
        <taxon>Flavobacteriia</taxon>
        <taxon>Flavobacteriales</taxon>
        <taxon>Flavobacteriaceae</taxon>
        <taxon>Flavobacterium</taxon>
    </lineage>
</organism>
<feature type="chain" id="PRO_5002003648" evidence="1">
    <location>
        <begin position="19"/>
        <end position="826"/>
    </location>
</feature>
<evidence type="ECO:0000313" key="2">
    <source>
        <dbReference type="EMBL" id="KGO92875.1"/>
    </source>
</evidence>
<dbReference type="EMBL" id="JRLY01000007">
    <property type="protein sequence ID" value="KGO92875.1"/>
    <property type="molecule type" value="Genomic_DNA"/>
</dbReference>
<keyword evidence="3" id="KW-1185">Reference proteome</keyword>
<proteinExistence type="predicted"/>
<gene>
    <name evidence="2" type="ORF">Q766_09565</name>
</gene>
<keyword evidence="1" id="KW-0732">Signal</keyword>
<dbReference type="SUPFAM" id="SSF49464">
    <property type="entry name" value="Carboxypeptidase regulatory domain-like"/>
    <property type="match status" value="1"/>
</dbReference>
<dbReference type="RefSeq" id="WP_026993092.1">
    <property type="nucleotide sequence ID" value="NZ_JRLY01000007.1"/>
</dbReference>
<dbReference type="eggNOG" id="COG1470">
    <property type="taxonomic scope" value="Bacteria"/>
</dbReference>
<comment type="caution">
    <text evidence="2">The sequence shown here is derived from an EMBL/GenBank/DDBJ whole genome shotgun (WGS) entry which is preliminary data.</text>
</comment>
<sequence length="826" mass="94331">MKYAAVVLLFLMSITAIAQVSGKVTGPKGEPVPYASVIVAGTYNGTSSNAEGEYTLNVKTRGMYTIIVQSLGYKTFEATTDVTRLPYTLNVTMEEESYKLDEVVVSNKDNPANDIIKKTIGSRKANSAKTAKFTADFYSKGLFRIKDVPKKFLWFKVGNLQSVLDPSGSGVLYLSETVSQIKSQKPDDLQETIIASKVSGSDNGYSFNNAAAADFDFYENYIPFEVNAVSPIADNAFSYYNYTLESTFYDVNKNLVNKIKVTPKRESEPAFNGYVYIVENSWQLYAVSLSITGKKIKQDLLNTLLIQQNFGYNAKEQLWSKNVQTLDFEASLFGAGLSGRFSYVYSNYNFNPAFDKKTFGNEVLRFEPEANKKPVSYWKQERPIPLTAEERNDYTKKDSIELVINTKAYKDSIDKKNNRFSYFSPIIGYNYNNSYENWTLSYTGIIKKLGFNTVQAYTFAPSFYFTKRSEDNTAYTTIGTDLNYGFAEKRFRMTGTISRKFNNFTYRIITLTGGTAIEQFNTENPINRIVNSISTLFFKDNYMKLYDNQFVRLSYQEEPVNGVYLFGTFEYTRKRSLFNNTAFSTLKDAYDPYFSNNPLLPYDYDAPAFQQHNMLKASVATSFFFGQKYQTRPNGKFIIEETKFPKLFLKYEKGFASSVDDYNFDHLSARVTYDATFGNAGNLGMSFRGGTFLNSGDKIAFTDYRHFNGNQTYVGRSERYLNVFNLLPYYTHSTSDKYFEAHAEHNFNGFLTNSIPLINQLDYHLVLGAHLLSIPERNPYTEFSVGLDNLGWGKFRFLRIDYVRSYESGFRSQGIIFGLTFLDILE</sequence>
<dbReference type="OrthoDB" id="983143at2"/>